<keyword evidence="3" id="KW-1185">Reference proteome</keyword>
<name>A0ABR3Z5W4_9PEZI</name>
<comment type="caution">
    <text evidence="2">The sequence shown here is derived from an EMBL/GenBank/DDBJ whole genome shotgun (WGS) entry which is preliminary data.</text>
</comment>
<dbReference type="Proteomes" id="UP001583186">
    <property type="component" value="Unassembled WGS sequence"/>
</dbReference>
<evidence type="ECO:0000313" key="3">
    <source>
        <dbReference type="Proteomes" id="UP001583186"/>
    </source>
</evidence>
<accession>A0ABR3Z5W4</accession>
<reference evidence="2 3" key="1">
    <citation type="journal article" date="2024" name="IMA Fungus">
        <title>IMA Genome - F19 : A genome assembly and annotation guide to empower mycologists, including annotated draft genome sequences of Ceratocystis pirilliformis, Diaporthe australafricana, Fusarium ophioides, Paecilomyces lecythidis, and Sporothrix stenoceras.</title>
        <authorList>
            <person name="Aylward J."/>
            <person name="Wilson A.M."/>
            <person name="Visagie C.M."/>
            <person name="Spraker J."/>
            <person name="Barnes I."/>
            <person name="Buitendag C."/>
            <person name="Ceriani C."/>
            <person name="Del Mar Angel L."/>
            <person name="du Plessis D."/>
            <person name="Fuchs T."/>
            <person name="Gasser K."/>
            <person name="Kramer D."/>
            <person name="Li W."/>
            <person name="Munsamy K."/>
            <person name="Piso A."/>
            <person name="Price J.L."/>
            <person name="Sonnekus B."/>
            <person name="Thomas C."/>
            <person name="van der Nest A."/>
            <person name="van Dijk A."/>
            <person name="van Heerden A."/>
            <person name="van Vuuren N."/>
            <person name="Yilmaz N."/>
            <person name="Duong T.A."/>
            <person name="van der Merwe N.A."/>
            <person name="Wingfield M.J."/>
            <person name="Wingfield B.D."/>
        </authorList>
    </citation>
    <scope>NUCLEOTIDE SEQUENCE [LARGE SCALE GENOMIC DNA]</scope>
    <source>
        <strain evidence="2 3">CMW 5346</strain>
    </source>
</reference>
<dbReference type="PANTHER" id="PTHR38117">
    <property type="entry name" value="NACHT AND WD40 DOMAIN PROTEIN"/>
    <property type="match status" value="1"/>
</dbReference>
<dbReference type="EMBL" id="JAWCUI010000028">
    <property type="protein sequence ID" value="KAL1895198.1"/>
    <property type="molecule type" value="Genomic_DNA"/>
</dbReference>
<dbReference type="PANTHER" id="PTHR38117:SF1">
    <property type="entry name" value="DUF3074 DOMAIN-CONTAINING PROTEIN"/>
    <property type="match status" value="1"/>
</dbReference>
<feature type="domain" description="DUF7053" evidence="1">
    <location>
        <begin position="6"/>
        <end position="190"/>
    </location>
</feature>
<gene>
    <name evidence="2" type="ORF">Sste5346_005343</name>
</gene>
<dbReference type="Pfam" id="PF23155">
    <property type="entry name" value="DUF7053"/>
    <property type="match status" value="1"/>
</dbReference>
<evidence type="ECO:0000259" key="1">
    <source>
        <dbReference type="Pfam" id="PF23155"/>
    </source>
</evidence>
<organism evidence="2 3">
    <name type="scientific">Sporothrix stenoceras</name>
    <dbReference type="NCBI Taxonomy" id="5173"/>
    <lineage>
        <taxon>Eukaryota</taxon>
        <taxon>Fungi</taxon>
        <taxon>Dikarya</taxon>
        <taxon>Ascomycota</taxon>
        <taxon>Pezizomycotina</taxon>
        <taxon>Sordariomycetes</taxon>
        <taxon>Sordariomycetidae</taxon>
        <taxon>Ophiostomatales</taxon>
        <taxon>Ophiostomataceae</taxon>
        <taxon>Sporothrix</taxon>
    </lineage>
</organism>
<dbReference type="InterPro" id="IPR055481">
    <property type="entry name" value="DUF7053"/>
</dbReference>
<protein>
    <recommendedName>
        <fullName evidence="1">DUF7053 domain-containing protein</fullName>
    </recommendedName>
</protein>
<evidence type="ECO:0000313" key="2">
    <source>
        <dbReference type="EMBL" id="KAL1895198.1"/>
    </source>
</evidence>
<sequence>MSFFNTTANLRHTSPLPAGTDKAAAIKTMLQDHKAFIQCGPHSVDCEVVGDDEASKLAATALASHAKNEHPLPDSVREVLESPTKEKGSLKFGVYRVTDLVQTLPAGLWDSKVVSTYEMTDTPAGVYVRIRSPMSIVMDTTWTIIDGEDGKLELVEEIVIYCSRLLIGTVKGLCEGGWQQIHTNMMKRLAEGDKAEMGKN</sequence>
<proteinExistence type="predicted"/>